<feature type="lipid moiety-binding region" description="S-diacylglycerol cysteine" evidence="7">
    <location>
        <position position="22"/>
    </location>
</feature>
<comment type="subcellular location">
    <subcellularLocation>
        <location evidence="1">Membrane</location>
        <topology evidence="1">Lipid-anchor</topology>
    </subcellularLocation>
</comment>
<reference evidence="9 10" key="1">
    <citation type="submission" date="2018-07" db="EMBL/GenBank/DDBJ databases">
        <title>Lactobacillus curvatus genome sequence.</title>
        <authorList>
            <person name="Prechtl R."/>
        </authorList>
    </citation>
    <scope>NUCLEOTIDE SEQUENCE [LARGE SCALE GENOMIC DNA]</scope>
    <source>
        <strain evidence="9 10">TMW 1.1928</strain>
    </source>
</reference>
<keyword evidence="3" id="KW-0472">Membrane</keyword>
<evidence type="ECO:0000256" key="7">
    <source>
        <dbReference type="PIRSR" id="PIRSR002854-1"/>
    </source>
</evidence>
<keyword evidence="4" id="KW-0564">Palmitate</keyword>
<protein>
    <recommendedName>
        <fullName evidence="6">Lipoprotein</fullName>
    </recommendedName>
</protein>
<dbReference type="PANTHER" id="PTHR30429">
    <property type="entry name" value="D-METHIONINE-BINDING LIPOPROTEIN METQ"/>
    <property type="match status" value="1"/>
</dbReference>
<name>A0A385ADQ6_LATCU</name>
<evidence type="ECO:0000256" key="5">
    <source>
        <dbReference type="ARBA" id="ARBA00023288"/>
    </source>
</evidence>
<dbReference type="PIRSF" id="PIRSF002854">
    <property type="entry name" value="MetQ"/>
    <property type="match status" value="1"/>
</dbReference>
<proteinExistence type="inferred from homology"/>
<dbReference type="InterPro" id="IPR004872">
    <property type="entry name" value="Lipoprotein_NlpA"/>
</dbReference>
<evidence type="ECO:0000313" key="9">
    <source>
        <dbReference type="EMBL" id="AXN35733.1"/>
    </source>
</evidence>
<evidence type="ECO:0000313" key="10">
    <source>
        <dbReference type="Proteomes" id="UP000257607"/>
    </source>
</evidence>
<feature type="chain" id="PRO_5038382161" description="Lipoprotein" evidence="8">
    <location>
        <begin position="21"/>
        <end position="273"/>
    </location>
</feature>
<evidence type="ECO:0000256" key="4">
    <source>
        <dbReference type="ARBA" id="ARBA00023139"/>
    </source>
</evidence>
<evidence type="ECO:0000256" key="2">
    <source>
        <dbReference type="ARBA" id="ARBA00022729"/>
    </source>
</evidence>
<evidence type="ECO:0000256" key="8">
    <source>
        <dbReference type="SAM" id="SignalP"/>
    </source>
</evidence>
<dbReference type="GO" id="GO:0016020">
    <property type="term" value="C:membrane"/>
    <property type="evidence" value="ECO:0007669"/>
    <property type="project" value="UniProtKB-SubCell"/>
</dbReference>
<evidence type="ECO:0000256" key="1">
    <source>
        <dbReference type="ARBA" id="ARBA00004635"/>
    </source>
</evidence>
<keyword evidence="2 8" id="KW-0732">Signal</keyword>
<evidence type="ECO:0000256" key="3">
    <source>
        <dbReference type="ARBA" id="ARBA00023136"/>
    </source>
</evidence>
<dbReference type="Gene3D" id="3.40.190.10">
    <property type="entry name" value="Periplasmic binding protein-like II"/>
    <property type="match status" value="2"/>
</dbReference>
<evidence type="ECO:0000256" key="6">
    <source>
        <dbReference type="PIRNR" id="PIRNR002854"/>
    </source>
</evidence>
<accession>A0A385ADQ6</accession>
<dbReference type="Pfam" id="PF03180">
    <property type="entry name" value="Lipoprotein_9"/>
    <property type="match status" value="1"/>
</dbReference>
<feature type="signal peptide" evidence="8">
    <location>
        <begin position="1"/>
        <end position="20"/>
    </location>
</feature>
<sequence length="273" mass="29664">MKKRSLGLLAAVFLLAGALAACGNKEAKSDSNTIVVGASAIPHTAILKHVQPELKKEGINLKVKVFSDYVLPNKALASGELDANYYQHKPFLKKANKDNGYDLVSVGSIHLEPLGLYSKQVKKLSDVKSGAKVLVSSSQPDWGRVLTILKDGGLITLKSGVNAENATFKDIASNPKHLKFEYTFEPKLMPELLKNDEGTLVAINSNYAVQAGLNPEKDAVALEKQSSPFANIVVTNKKDRNNPAIKKLVKALKSKSTQEWIKNKWHGAVLPVE</sequence>
<gene>
    <name evidence="9" type="ORF">DT351_04890</name>
</gene>
<organism evidence="9 10">
    <name type="scientific">Latilactobacillus curvatus</name>
    <name type="common">Lactobacillus curvatus</name>
    <dbReference type="NCBI Taxonomy" id="28038"/>
    <lineage>
        <taxon>Bacteria</taxon>
        <taxon>Bacillati</taxon>
        <taxon>Bacillota</taxon>
        <taxon>Bacilli</taxon>
        <taxon>Lactobacillales</taxon>
        <taxon>Lactobacillaceae</taxon>
        <taxon>Latilactobacillus</taxon>
    </lineage>
</organism>
<dbReference type="SUPFAM" id="SSF53850">
    <property type="entry name" value="Periplasmic binding protein-like II"/>
    <property type="match status" value="1"/>
</dbReference>
<dbReference type="Proteomes" id="UP000257607">
    <property type="component" value="Chromosome"/>
</dbReference>
<dbReference type="PROSITE" id="PS51257">
    <property type="entry name" value="PROKAR_LIPOPROTEIN"/>
    <property type="match status" value="1"/>
</dbReference>
<keyword evidence="5 6" id="KW-0449">Lipoprotein</keyword>
<dbReference type="RefSeq" id="WP_076787641.1">
    <property type="nucleotide sequence ID" value="NZ_CP015493.1"/>
</dbReference>
<dbReference type="PANTHER" id="PTHR30429:SF0">
    <property type="entry name" value="METHIONINE-BINDING LIPOPROTEIN METQ"/>
    <property type="match status" value="1"/>
</dbReference>
<comment type="similarity">
    <text evidence="6">Belongs to the nlpA lipoprotein family.</text>
</comment>
<dbReference type="EMBL" id="CP031003">
    <property type="protein sequence ID" value="AXN35733.1"/>
    <property type="molecule type" value="Genomic_DNA"/>
</dbReference>
<dbReference type="AlphaFoldDB" id="A0A385ADQ6"/>